<reference evidence="1 2" key="1">
    <citation type="journal article" date="2013" name="Genome Announc.">
        <title>Draft Genome Sequence of Desulfotignum phosphitoxidans DSM 13687 Strain FiPS-3.</title>
        <authorList>
            <person name="Poehlein A."/>
            <person name="Daniel R."/>
            <person name="Simeonova D.D."/>
        </authorList>
    </citation>
    <scope>NUCLEOTIDE SEQUENCE [LARGE SCALE GENOMIC DNA]</scope>
    <source>
        <strain evidence="1 2">DSM 13687</strain>
    </source>
</reference>
<name>S0G7T6_9BACT</name>
<dbReference type="AlphaFoldDB" id="S0G7T6"/>
<dbReference type="EMBL" id="APJX01000001">
    <property type="protein sequence ID" value="EMS81457.1"/>
    <property type="molecule type" value="Genomic_DNA"/>
</dbReference>
<gene>
    <name evidence="1" type="ORF">Dpo_1c05980</name>
</gene>
<proteinExistence type="predicted"/>
<dbReference type="Proteomes" id="UP000014216">
    <property type="component" value="Unassembled WGS sequence"/>
</dbReference>
<organism evidence="1 2">
    <name type="scientific">Desulfotignum phosphitoxidans DSM 13687</name>
    <dbReference type="NCBI Taxonomy" id="1286635"/>
    <lineage>
        <taxon>Bacteria</taxon>
        <taxon>Pseudomonadati</taxon>
        <taxon>Thermodesulfobacteriota</taxon>
        <taxon>Desulfobacteria</taxon>
        <taxon>Desulfobacterales</taxon>
        <taxon>Desulfobacteraceae</taxon>
        <taxon>Desulfotignum</taxon>
    </lineage>
</organism>
<keyword evidence="2" id="KW-1185">Reference proteome</keyword>
<protein>
    <submittedName>
        <fullName evidence="1">Uncharacterized protein</fullName>
    </submittedName>
</protein>
<evidence type="ECO:0000313" key="1">
    <source>
        <dbReference type="EMBL" id="EMS81457.1"/>
    </source>
</evidence>
<accession>S0G7T6</accession>
<evidence type="ECO:0000313" key="2">
    <source>
        <dbReference type="Proteomes" id="UP000014216"/>
    </source>
</evidence>
<dbReference type="PATRIC" id="fig|1286635.3.peg.626"/>
<sequence>MNKQTAQLLEQHFDTAFAAPDGIAKQTEMLNAVMARVGG</sequence>
<comment type="caution">
    <text evidence="1">The sequence shown here is derived from an EMBL/GenBank/DDBJ whole genome shotgun (WGS) entry which is preliminary data.</text>
</comment>